<keyword evidence="8" id="KW-0961">Cell wall biogenesis/degradation</keyword>
<sequence>ASQYDRYPMVQKSHKSSISIPNSISNSISNNSLSNPSKRNLQITSASPFGGYPFASFPLLMDEKENDDYIHNPDPIQDANYEKNHLYYDLKSMDKKSFIGLLSFLFLFFLAIGLFILLPILTFTNTINHHKHSDNYTILSPYSYPILSAIRSSLIDPDTPEQYLTTTSKDSLEWSLVFSDEFNKEGRTFYEGDDQFWQAADLHYAGTKDLEWFDPDAIITSNGVLNIRVDAFQNHGLFYRSGMLQSWNKMCFTQGKYEVSAQLPNSANISGLWPGIWTMGNLGRPGYLSTTDGVWPYAYDSCDAGITPNQSSFDGINFLPGQKLNSCTCKGEDHPNRGIGRGAPEIDAVEASVDTRVERIGSGVVSQSLQIAPYDIWYVPDYDFIELHNSSVTSMNTWCGGPFQEAVSAITTLNNTWYEFESGLDEPRFQKFSFEYLNDDTNGYIKWFVGDDPTMTLYPNALHPTGNIDWRTISKEPMSMILNLGISDSWAYIDWPSIRFPSTMKIDYVRVYQPKDQINVGCDPDEYPTYNYIQDHSNAYSNANLTSWADAGYTFPKNSLVHGC</sequence>
<dbReference type="InParanoid" id="A0A1D2VRB8"/>
<name>A0A1D2VRB8_9ASCO</name>
<feature type="region of interest" description="Disordered" evidence="9">
    <location>
        <begin position="1"/>
        <end position="22"/>
    </location>
</feature>
<evidence type="ECO:0000313" key="13">
    <source>
        <dbReference type="Proteomes" id="UP000095038"/>
    </source>
</evidence>
<dbReference type="GO" id="GO:0031505">
    <property type="term" value="P:fungal-type cell wall organization"/>
    <property type="evidence" value="ECO:0007669"/>
    <property type="project" value="TreeGrafter"/>
</dbReference>
<dbReference type="STRING" id="1344418.A0A1D2VRB8"/>
<keyword evidence="4" id="KW-0735">Signal-anchor</keyword>
<keyword evidence="7" id="KW-0325">Glycoprotein</keyword>
<evidence type="ECO:0000259" key="11">
    <source>
        <dbReference type="PROSITE" id="PS51762"/>
    </source>
</evidence>
<reference evidence="13" key="1">
    <citation type="submission" date="2016-05" db="EMBL/GenBank/DDBJ databases">
        <title>Comparative genomics of biotechnologically important yeasts.</title>
        <authorList>
            <consortium name="DOE Joint Genome Institute"/>
            <person name="Riley R."/>
            <person name="Haridas S."/>
            <person name="Wolfe K.H."/>
            <person name="Lopes M.R."/>
            <person name="Hittinger C.T."/>
            <person name="Goker M."/>
            <person name="Salamov A."/>
            <person name="Wisecaver J."/>
            <person name="Long T.M."/>
            <person name="Aerts A.L."/>
            <person name="Barry K."/>
            <person name="Choi C."/>
            <person name="Clum A."/>
            <person name="Coughlan A.Y."/>
            <person name="Deshpande S."/>
            <person name="Douglass A.P."/>
            <person name="Hanson S.J."/>
            <person name="Klenk H.-P."/>
            <person name="Labutti K."/>
            <person name="Lapidus A."/>
            <person name="Lindquist E."/>
            <person name="Lipzen A."/>
            <person name="Meier-Kolthoff J.P."/>
            <person name="Ohm R.A."/>
            <person name="Otillar R.P."/>
            <person name="Pangilinan J."/>
            <person name="Peng Y."/>
            <person name="Rokas A."/>
            <person name="Rosa C.A."/>
            <person name="Scheuner C."/>
            <person name="Sibirny A.A."/>
            <person name="Slot J.C."/>
            <person name="Stielow J.B."/>
            <person name="Sun H."/>
            <person name="Kurtzman C.P."/>
            <person name="Blackwell M."/>
            <person name="Grigoriev I.V."/>
            <person name="Jeffries T.W."/>
        </authorList>
    </citation>
    <scope>NUCLEOTIDE SEQUENCE [LARGE SCALE GENOMIC DNA]</scope>
    <source>
        <strain evidence="13">DSM 1968</strain>
    </source>
</reference>
<dbReference type="FunFam" id="2.60.120.200:FF:000140">
    <property type="entry name" value="Beta-glucan synthesis-associated protein"/>
    <property type="match status" value="1"/>
</dbReference>
<dbReference type="GeneID" id="30963200"/>
<feature type="transmembrane region" description="Helical" evidence="10">
    <location>
        <begin position="98"/>
        <end position="121"/>
    </location>
</feature>
<evidence type="ECO:0000256" key="6">
    <source>
        <dbReference type="ARBA" id="ARBA00023136"/>
    </source>
</evidence>
<dbReference type="RefSeq" id="XP_020050446.1">
    <property type="nucleotide sequence ID" value="XM_020189564.2"/>
</dbReference>
<dbReference type="InterPro" id="IPR000757">
    <property type="entry name" value="Beta-glucanase-like"/>
</dbReference>
<keyword evidence="5 10" id="KW-1133">Transmembrane helix</keyword>
<dbReference type="GO" id="GO:0005789">
    <property type="term" value="C:endoplasmic reticulum membrane"/>
    <property type="evidence" value="ECO:0007669"/>
    <property type="project" value="TreeGrafter"/>
</dbReference>
<evidence type="ECO:0000256" key="2">
    <source>
        <dbReference type="ARBA" id="ARBA00010962"/>
    </source>
</evidence>
<keyword evidence="13" id="KW-1185">Reference proteome</keyword>
<evidence type="ECO:0000256" key="9">
    <source>
        <dbReference type="SAM" id="MobiDB-lite"/>
    </source>
</evidence>
<dbReference type="GO" id="GO:0005886">
    <property type="term" value="C:plasma membrane"/>
    <property type="evidence" value="ECO:0007669"/>
    <property type="project" value="TreeGrafter"/>
</dbReference>
<keyword evidence="6 10" id="KW-0472">Membrane</keyword>
<evidence type="ECO:0000256" key="7">
    <source>
        <dbReference type="ARBA" id="ARBA00023180"/>
    </source>
</evidence>
<evidence type="ECO:0000256" key="10">
    <source>
        <dbReference type="SAM" id="Phobius"/>
    </source>
</evidence>
<dbReference type="SUPFAM" id="SSF49899">
    <property type="entry name" value="Concanavalin A-like lectins/glucanases"/>
    <property type="match status" value="1"/>
</dbReference>
<accession>A0A1D2VRB8</accession>
<dbReference type="CDD" id="cd02180">
    <property type="entry name" value="GH16_fungal_KRE6_glucanase"/>
    <property type="match status" value="1"/>
</dbReference>
<dbReference type="InterPro" id="IPR005629">
    <property type="entry name" value="Skn1/Kre6/Sbg1"/>
</dbReference>
<dbReference type="Gene3D" id="2.60.120.200">
    <property type="match status" value="1"/>
</dbReference>
<evidence type="ECO:0000313" key="12">
    <source>
        <dbReference type="EMBL" id="ODV64139.1"/>
    </source>
</evidence>
<evidence type="ECO:0000256" key="4">
    <source>
        <dbReference type="ARBA" id="ARBA00022968"/>
    </source>
</evidence>
<dbReference type="Proteomes" id="UP000095038">
    <property type="component" value="Unassembled WGS sequence"/>
</dbReference>
<proteinExistence type="inferred from homology"/>
<feature type="domain" description="GH16" evidence="11">
    <location>
        <begin position="160"/>
        <end position="517"/>
    </location>
</feature>
<dbReference type="Pfam" id="PF03935">
    <property type="entry name" value="SKN1_KRE6_Sbg1"/>
    <property type="match status" value="1"/>
</dbReference>
<dbReference type="GO" id="GO:0006078">
    <property type="term" value="P:(1-&gt;6)-beta-D-glucan biosynthetic process"/>
    <property type="evidence" value="ECO:0007669"/>
    <property type="project" value="TreeGrafter"/>
</dbReference>
<dbReference type="OrthoDB" id="412647at2759"/>
<comment type="similarity">
    <text evidence="2">Belongs to the SKN1/KRE6 family.</text>
</comment>
<dbReference type="AlphaFoldDB" id="A0A1D2VRB8"/>
<evidence type="ECO:0000256" key="1">
    <source>
        <dbReference type="ARBA" id="ARBA00004606"/>
    </source>
</evidence>
<evidence type="ECO:0000256" key="5">
    <source>
        <dbReference type="ARBA" id="ARBA00022989"/>
    </source>
</evidence>
<evidence type="ECO:0000256" key="8">
    <source>
        <dbReference type="ARBA" id="ARBA00023316"/>
    </source>
</evidence>
<dbReference type="PANTHER" id="PTHR31361">
    <property type="entry name" value="BETA-GLUCAN SYNTHESIS-ASSOCIATED PROTEIN KRE6-RELATED"/>
    <property type="match status" value="1"/>
</dbReference>
<dbReference type="InterPro" id="IPR013320">
    <property type="entry name" value="ConA-like_dom_sf"/>
</dbReference>
<dbReference type="PANTHER" id="PTHR31361:SF1">
    <property type="entry name" value="BETA-GLUCAN SYNTHESIS-ASSOCIATED PROTEIN KRE6-RELATED"/>
    <property type="match status" value="1"/>
</dbReference>
<keyword evidence="3 10" id="KW-0812">Transmembrane</keyword>
<comment type="subcellular location">
    <subcellularLocation>
        <location evidence="1">Membrane</location>
        <topology evidence="1">Single-pass type II membrane protein</topology>
    </subcellularLocation>
</comment>
<feature type="non-terminal residue" evidence="12">
    <location>
        <position position="564"/>
    </location>
</feature>
<feature type="non-terminal residue" evidence="12">
    <location>
        <position position="1"/>
    </location>
</feature>
<protein>
    <submittedName>
        <fullName evidence="12">Glycoside hydrolase family 16 protein</fullName>
    </submittedName>
</protein>
<dbReference type="EMBL" id="KV454475">
    <property type="protein sequence ID" value="ODV64139.1"/>
    <property type="molecule type" value="Genomic_DNA"/>
</dbReference>
<gene>
    <name evidence="12" type="ORF">ASCRUDRAFT_18972</name>
</gene>
<keyword evidence="12" id="KW-0378">Hydrolase</keyword>
<organism evidence="12 13">
    <name type="scientific">Ascoidea rubescens DSM 1968</name>
    <dbReference type="NCBI Taxonomy" id="1344418"/>
    <lineage>
        <taxon>Eukaryota</taxon>
        <taxon>Fungi</taxon>
        <taxon>Dikarya</taxon>
        <taxon>Ascomycota</taxon>
        <taxon>Saccharomycotina</taxon>
        <taxon>Saccharomycetes</taxon>
        <taxon>Ascoideaceae</taxon>
        <taxon>Ascoidea</taxon>
    </lineage>
</organism>
<dbReference type="GO" id="GO:0015926">
    <property type="term" value="F:glucosidase activity"/>
    <property type="evidence" value="ECO:0007669"/>
    <property type="project" value="TreeGrafter"/>
</dbReference>
<dbReference type="PROSITE" id="PS51762">
    <property type="entry name" value="GH16_2"/>
    <property type="match status" value="1"/>
</dbReference>
<evidence type="ECO:0000256" key="3">
    <source>
        <dbReference type="ARBA" id="ARBA00022692"/>
    </source>
</evidence>